<evidence type="ECO:0000256" key="1">
    <source>
        <dbReference type="SAM" id="SignalP"/>
    </source>
</evidence>
<keyword evidence="1" id="KW-0732">Signal</keyword>
<dbReference type="AlphaFoldDB" id="A0A6J3BVL5"/>
<dbReference type="RefSeq" id="XP_031764427.1">
    <property type="nucleotide sequence ID" value="XM_031908567.2"/>
</dbReference>
<sequence length="339" mass="38140">MFRTYILFTALFLQVVKFTVVETKKQDLKLSDSYLPVAMQVIAHLTDQMAFEVKDEPSTKPAKPATPTFKPTSRPVYVPGMNPGFQTYANGWFMRYGIGLDRSALTTPLHKPGLFAPSAPPKPSERVFPKSQHRFVLLPLEYNSEYTVIEPEEKRTEEPLLSIHNEEIKPLMEPNPASAPLLPPHFEAEVKSQSEDDENLQYLSENVREIIKMANDPDDERLIELSELKAGPPKGSGGKLSSSNLRLLLLYDLLSREAKRQKLSDFVGFSPSVMQSLVASSSGGARAQLSMALSKMVDRKDCAHEYANNRAKEMVTELAKDESKLSSELRYLQPLVYLY</sequence>
<feature type="chain" id="PRO_5026984004" evidence="1">
    <location>
        <begin position="19"/>
        <end position="339"/>
    </location>
</feature>
<dbReference type="InParanoid" id="A0A6J3BVL5"/>
<dbReference type="FunCoup" id="A0A6J3BVL5">
    <property type="interactions" value="8"/>
</dbReference>
<dbReference type="GeneID" id="113519371"/>
<gene>
    <name evidence="3" type="primary">LOC113519371</name>
</gene>
<proteinExistence type="predicted"/>
<evidence type="ECO:0000313" key="3">
    <source>
        <dbReference type="RefSeq" id="XP_031764427.1"/>
    </source>
</evidence>
<dbReference type="CTD" id="48239"/>
<feature type="signal peptide" evidence="1">
    <location>
        <begin position="1"/>
        <end position="18"/>
    </location>
</feature>
<dbReference type="OrthoDB" id="8197773at2759"/>
<name>A0A6J3BVL5_GALME</name>
<dbReference type="Proteomes" id="UP001652740">
    <property type="component" value="Unplaced"/>
</dbReference>
<accession>A0A6J3BVL5</accession>
<organism evidence="2 3">
    <name type="scientific">Galleria mellonella</name>
    <name type="common">Greater wax moth</name>
    <dbReference type="NCBI Taxonomy" id="7137"/>
    <lineage>
        <taxon>Eukaryota</taxon>
        <taxon>Metazoa</taxon>
        <taxon>Ecdysozoa</taxon>
        <taxon>Arthropoda</taxon>
        <taxon>Hexapoda</taxon>
        <taxon>Insecta</taxon>
        <taxon>Pterygota</taxon>
        <taxon>Neoptera</taxon>
        <taxon>Endopterygota</taxon>
        <taxon>Lepidoptera</taxon>
        <taxon>Glossata</taxon>
        <taxon>Ditrysia</taxon>
        <taxon>Pyraloidea</taxon>
        <taxon>Pyralidae</taxon>
        <taxon>Galleriinae</taxon>
        <taxon>Galleria</taxon>
    </lineage>
</organism>
<keyword evidence="2" id="KW-1185">Reference proteome</keyword>
<evidence type="ECO:0000313" key="2">
    <source>
        <dbReference type="Proteomes" id="UP001652740"/>
    </source>
</evidence>
<reference evidence="3" key="1">
    <citation type="submission" date="2025-08" db="UniProtKB">
        <authorList>
            <consortium name="RefSeq"/>
        </authorList>
    </citation>
    <scope>IDENTIFICATION</scope>
    <source>
        <tissue evidence="3">Whole larvae</tissue>
    </source>
</reference>
<protein>
    <submittedName>
        <fullName evidence="3">Uncharacterized protein LOC113519371 isoform X1</fullName>
    </submittedName>
</protein>